<comment type="caution">
    <text evidence="1">The sequence shown here is derived from an EMBL/GenBank/DDBJ whole genome shotgun (WGS) entry which is preliminary data.</text>
</comment>
<organism evidence="1">
    <name type="scientific">bioreactor metagenome</name>
    <dbReference type="NCBI Taxonomy" id="1076179"/>
    <lineage>
        <taxon>unclassified sequences</taxon>
        <taxon>metagenomes</taxon>
        <taxon>ecological metagenomes</taxon>
    </lineage>
</organism>
<name>A0A645D5H4_9ZZZZ</name>
<evidence type="ECO:0000313" key="1">
    <source>
        <dbReference type="EMBL" id="MPM84459.1"/>
    </source>
</evidence>
<dbReference type="EMBL" id="VSSQ01033002">
    <property type="protein sequence ID" value="MPM84459.1"/>
    <property type="molecule type" value="Genomic_DNA"/>
</dbReference>
<protein>
    <submittedName>
        <fullName evidence="1">Uncharacterized protein</fullName>
    </submittedName>
</protein>
<dbReference type="AlphaFoldDB" id="A0A645D5H4"/>
<gene>
    <name evidence="1" type="ORF">SDC9_131531</name>
</gene>
<reference evidence="1" key="1">
    <citation type="submission" date="2019-08" db="EMBL/GenBank/DDBJ databases">
        <authorList>
            <person name="Kucharzyk K."/>
            <person name="Murdoch R.W."/>
            <person name="Higgins S."/>
            <person name="Loffler F."/>
        </authorList>
    </citation>
    <scope>NUCLEOTIDE SEQUENCE</scope>
</reference>
<sequence>MDGRFYNKKKDINELNDIQSGTNEEEKLRVKLQDVLNQYSVWGNGILTTSGK</sequence>
<proteinExistence type="predicted"/>
<accession>A0A645D5H4</accession>